<dbReference type="RefSeq" id="WP_004363091.1">
    <property type="nucleotide sequence ID" value="NZ_AMXF01000069.1"/>
</dbReference>
<dbReference type="NCBIfam" id="TIGR02481">
    <property type="entry name" value="hemeryth_dom"/>
    <property type="match status" value="1"/>
</dbReference>
<keyword evidence="6" id="KW-1185">Reference proteome</keyword>
<dbReference type="Pfam" id="PF01814">
    <property type="entry name" value="Hemerythrin"/>
    <property type="match status" value="1"/>
</dbReference>
<evidence type="ECO:0000256" key="2">
    <source>
        <dbReference type="ARBA" id="ARBA00022723"/>
    </source>
</evidence>
<evidence type="ECO:0000313" key="6">
    <source>
        <dbReference type="Proteomes" id="UP000013047"/>
    </source>
</evidence>
<dbReference type="PANTHER" id="PTHR37164">
    <property type="entry name" value="BACTERIOHEMERYTHRIN"/>
    <property type="match status" value="1"/>
</dbReference>
<protein>
    <submittedName>
        <fullName evidence="5">Hemerythrin-like metal-binding protein</fullName>
    </submittedName>
</protein>
<comment type="caution">
    <text evidence="5">The sequence shown here is derived from an EMBL/GenBank/DDBJ whole genome shotgun (WGS) entry which is preliminary data.</text>
</comment>
<dbReference type="AlphaFoldDB" id="N6ZXZ2"/>
<dbReference type="SUPFAM" id="SSF47188">
    <property type="entry name" value="Hemerythrin-like"/>
    <property type="match status" value="1"/>
</dbReference>
<evidence type="ECO:0000256" key="1">
    <source>
        <dbReference type="ARBA" id="ARBA00010587"/>
    </source>
</evidence>
<dbReference type="PANTHER" id="PTHR37164:SF1">
    <property type="entry name" value="BACTERIOHEMERYTHRIN"/>
    <property type="match status" value="1"/>
</dbReference>
<keyword evidence="2" id="KW-0479">Metal-binding</keyword>
<keyword evidence="3" id="KW-0408">Iron</keyword>
<dbReference type="OrthoDB" id="5296936at2"/>
<dbReference type="InterPro" id="IPR012827">
    <property type="entry name" value="Hemerythrin_metal-bd"/>
</dbReference>
<evidence type="ECO:0000313" key="5">
    <source>
        <dbReference type="EMBL" id="ENO96999.1"/>
    </source>
</evidence>
<dbReference type="NCBIfam" id="NF033749">
    <property type="entry name" value="bact_hemeryth"/>
    <property type="match status" value="1"/>
</dbReference>
<proteinExistence type="inferred from homology"/>
<accession>N6ZXZ2</accession>
<dbReference type="GO" id="GO:0046872">
    <property type="term" value="F:metal ion binding"/>
    <property type="evidence" value="ECO:0007669"/>
    <property type="project" value="UniProtKB-KW"/>
</dbReference>
<feature type="domain" description="Hemerythrin-like" evidence="4">
    <location>
        <begin position="13"/>
        <end position="137"/>
    </location>
</feature>
<dbReference type="InterPro" id="IPR035938">
    <property type="entry name" value="Hemerythrin-like_sf"/>
</dbReference>
<gene>
    <name evidence="5" type="ORF">C667_11021</name>
</gene>
<sequence>MPIFWRPQFRIGHDDIDADHRYLILLINTVELVLRFPDDPRNVDLALAELRRYAEYHFEREERIQIAYGYLHLDQHKREHRALLAEIDVLAQRIHATLEDPDGGVEGVKEQSGEITAFLRKWLVDHVMKADMLLVPLFRKPVVR</sequence>
<evidence type="ECO:0000259" key="4">
    <source>
        <dbReference type="Pfam" id="PF01814"/>
    </source>
</evidence>
<organism evidence="5 6">
    <name type="scientific">Thauera phenylacetica B4P</name>
    <dbReference type="NCBI Taxonomy" id="1234382"/>
    <lineage>
        <taxon>Bacteria</taxon>
        <taxon>Pseudomonadati</taxon>
        <taxon>Pseudomonadota</taxon>
        <taxon>Betaproteobacteria</taxon>
        <taxon>Rhodocyclales</taxon>
        <taxon>Zoogloeaceae</taxon>
        <taxon>Thauera</taxon>
    </lineage>
</organism>
<comment type="similarity">
    <text evidence="1">Belongs to the hemerythrin family.</text>
</comment>
<dbReference type="CDD" id="cd12107">
    <property type="entry name" value="Hemerythrin"/>
    <property type="match status" value="1"/>
</dbReference>
<dbReference type="EMBL" id="AMXF01000069">
    <property type="protein sequence ID" value="ENO96999.1"/>
    <property type="molecule type" value="Genomic_DNA"/>
</dbReference>
<dbReference type="Proteomes" id="UP000013047">
    <property type="component" value="Unassembled WGS sequence"/>
</dbReference>
<dbReference type="InterPro" id="IPR050669">
    <property type="entry name" value="Hemerythrin"/>
</dbReference>
<name>N6ZXZ2_9RHOO</name>
<evidence type="ECO:0000256" key="3">
    <source>
        <dbReference type="ARBA" id="ARBA00023004"/>
    </source>
</evidence>
<dbReference type="InterPro" id="IPR012312">
    <property type="entry name" value="Hemerythrin-like"/>
</dbReference>
<reference evidence="5 6" key="1">
    <citation type="submission" date="2012-09" db="EMBL/GenBank/DDBJ databases">
        <title>Draft Genome Sequences of 6 Strains from Genus Thauera.</title>
        <authorList>
            <person name="Liu B."/>
            <person name="Shapleigh J.P."/>
            <person name="Frostegard A.H."/>
        </authorList>
    </citation>
    <scope>NUCLEOTIDE SEQUENCE [LARGE SCALE GENOMIC DNA]</scope>
    <source>
        <strain evidence="5 6">B4P</strain>
    </source>
</reference>
<dbReference type="Gene3D" id="1.20.120.50">
    <property type="entry name" value="Hemerythrin-like"/>
    <property type="match status" value="1"/>
</dbReference>